<dbReference type="EMBL" id="QFFN01000001">
    <property type="protein sequence ID" value="PWG60810.1"/>
    <property type="molecule type" value="Genomic_DNA"/>
</dbReference>
<name>A0A2U2MVC7_9BIFI</name>
<reference evidence="3 4" key="1">
    <citation type="journal article" date="2018" name="Int. J. Syst. Evol. Microbiol.">
        <title>Bifidobacterium catulorum sp. nov., a novel taxon from the faeces of the baby common marmoset (Callithrix jacchus).</title>
        <authorList>
            <person name="Modesto M."/>
            <person name="Michelini S."/>
            <person name="Oki K."/>
            <person name="Biavati B."/>
            <person name="Watanabe K."/>
            <person name="Mattarelli P."/>
        </authorList>
    </citation>
    <scope>NUCLEOTIDE SEQUENCE [LARGE SCALE GENOMIC DNA]</scope>
    <source>
        <strain evidence="3 4">MRM 8.19</strain>
    </source>
</reference>
<feature type="transmembrane region" description="Helical" evidence="2">
    <location>
        <begin position="158"/>
        <end position="183"/>
    </location>
</feature>
<organism evidence="3 4">
    <name type="scientific">Bifidobacterium catulorum</name>
    <dbReference type="NCBI Taxonomy" id="1630173"/>
    <lineage>
        <taxon>Bacteria</taxon>
        <taxon>Bacillati</taxon>
        <taxon>Actinomycetota</taxon>
        <taxon>Actinomycetes</taxon>
        <taxon>Bifidobacteriales</taxon>
        <taxon>Bifidobacteriaceae</taxon>
        <taxon>Bifidobacterium</taxon>
    </lineage>
</organism>
<gene>
    <name evidence="3" type="ORF">DF200_00865</name>
</gene>
<dbReference type="AlphaFoldDB" id="A0A2U2MVC7"/>
<dbReference type="RefSeq" id="WP_109136406.1">
    <property type="nucleotide sequence ID" value="NZ_QFFN01000001.1"/>
</dbReference>
<dbReference type="Proteomes" id="UP000245753">
    <property type="component" value="Unassembled WGS sequence"/>
</dbReference>
<evidence type="ECO:0000256" key="1">
    <source>
        <dbReference type="SAM" id="MobiDB-lite"/>
    </source>
</evidence>
<comment type="caution">
    <text evidence="3">The sequence shown here is derived from an EMBL/GenBank/DDBJ whole genome shotgun (WGS) entry which is preliminary data.</text>
</comment>
<protein>
    <submittedName>
        <fullName evidence="3">Uncharacterized protein</fullName>
    </submittedName>
</protein>
<keyword evidence="2" id="KW-0812">Transmembrane</keyword>
<sequence>MADEDKANANGEQDGGNAGTVPENAAARHDAANPAPPYGTTPDGGPQQHARQLPPQGYRQPSQGGAPAFNPQAPHYAPSGRAVLPQYGNPAQRPDAPNVPPQGYPANGGNGPKGPNGPVPPYAGGRPASGPQPPYGGGYGQPVQENNAKGKAGGNRKLFIGLGIGGGVIVLVVIIALVAFFVLRGGKPEAQDYNSTLTKVYNFQTKQGDVQSKLTQVYSATYKGGSTFDDDDVAKVKAKLKEYRDEVDSVKDDKSMNDAKVKEKYDAYVKQADAYATYATNLAESGKTLSDTTQVCGDRPDDGPYSASFVTNYTKFITSCTAKLDTLSQVPDKAVAKYATDMKENMNKTGEVVKQLGALGNPTKIQYGSPAYEKYKKLSEEFNDTLSTSDITTDFSDALKDEQDKAYSDEQYNALKDALQDGFQDAL</sequence>
<keyword evidence="2" id="KW-0472">Membrane</keyword>
<keyword evidence="4" id="KW-1185">Reference proteome</keyword>
<keyword evidence="2" id="KW-1133">Transmembrane helix</keyword>
<dbReference type="OrthoDB" id="3233721at2"/>
<accession>A0A2U2MVC7</accession>
<evidence type="ECO:0000256" key="2">
    <source>
        <dbReference type="SAM" id="Phobius"/>
    </source>
</evidence>
<evidence type="ECO:0000313" key="4">
    <source>
        <dbReference type="Proteomes" id="UP000245753"/>
    </source>
</evidence>
<feature type="region of interest" description="Disordered" evidence="1">
    <location>
        <begin position="1"/>
        <end position="151"/>
    </location>
</feature>
<proteinExistence type="predicted"/>
<evidence type="ECO:0000313" key="3">
    <source>
        <dbReference type="EMBL" id="PWG60810.1"/>
    </source>
</evidence>